<evidence type="ECO:0000313" key="4">
    <source>
        <dbReference type="Proteomes" id="UP000476820"/>
    </source>
</evidence>
<dbReference type="EMBL" id="SWVK01000006">
    <property type="protein sequence ID" value="NFN34697.1"/>
    <property type="molecule type" value="Genomic_DNA"/>
</dbReference>
<evidence type="ECO:0008006" key="5">
    <source>
        <dbReference type="Google" id="ProtNLM"/>
    </source>
</evidence>
<proteinExistence type="predicted"/>
<dbReference type="Proteomes" id="UP000473681">
    <property type="component" value="Unassembled WGS sequence"/>
</dbReference>
<protein>
    <recommendedName>
        <fullName evidence="5">Rpn family recombination-promoting nuclease/putative transposase</fullName>
    </recommendedName>
</protein>
<gene>
    <name evidence="1" type="ORF">FC774_06000</name>
    <name evidence="2" type="ORF">FDB51_06010</name>
</gene>
<sequence length="330" mass="38675">MSKEGDENRVKLDEVLKSLFNVSKKVLIEMMNSLFHENYDIDSTEITFENNEFVTDDYDIIRGDLFLKISNDNKPYHYHIELQTKNDKTMVIRMFEYGFKKAKELSRCESDNDNSDDETLIYIPKQLVMFIEENRNIKDELKMKLVFLDGQIVNYKVPVLKCWEYDDKRFIEEKMYPLLPLQIFKLRYEMESIKRRSNGDKNKLNEAILNAKELAQTVANESKSLYDQEIIDGEDLHKILLAIGNLFEYLNDKYGDDKKLNEEVLKMTKTLYDPEVEKRGIEKGIEKGEEKKAIETARIAIKKGLSNELICELTGLSCEEINSIRQSASH</sequence>
<accession>A0A0M1LDW6</accession>
<evidence type="ECO:0000313" key="1">
    <source>
        <dbReference type="EMBL" id="NFF87426.1"/>
    </source>
</evidence>
<comment type="caution">
    <text evidence="1">The sequence shown here is derived from an EMBL/GenBank/DDBJ whole genome shotgun (WGS) entry which is preliminary data.</text>
</comment>
<dbReference type="EMBL" id="SWOV01000011">
    <property type="protein sequence ID" value="NFF87426.1"/>
    <property type="molecule type" value="Genomic_DNA"/>
</dbReference>
<dbReference type="AlphaFoldDB" id="A0A0M1LDW6"/>
<evidence type="ECO:0000313" key="3">
    <source>
        <dbReference type="Proteomes" id="UP000473681"/>
    </source>
</evidence>
<dbReference type="OrthoDB" id="1766002at2"/>
<evidence type="ECO:0000313" key="2">
    <source>
        <dbReference type="EMBL" id="NFN34697.1"/>
    </source>
</evidence>
<dbReference type="Proteomes" id="UP000476820">
    <property type="component" value="Unassembled WGS sequence"/>
</dbReference>
<organism evidence="1 4">
    <name type="scientific">Clostridium botulinum</name>
    <dbReference type="NCBI Taxonomy" id="1491"/>
    <lineage>
        <taxon>Bacteria</taxon>
        <taxon>Bacillati</taxon>
        <taxon>Bacillota</taxon>
        <taxon>Clostridia</taxon>
        <taxon>Eubacteriales</taxon>
        <taxon>Clostridiaceae</taxon>
        <taxon>Clostridium</taxon>
    </lineage>
</organism>
<reference evidence="3 4" key="1">
    <citation type="submission" date="2019-04" db="EMBL/GenBank/DDBJ databases">
        <title>Genome sequencing of Clostridium botulinum Groups I-IV and Clostridium butyricum.</title>
        <authorList>
            <person name="Brunt J."/>
            <person name="Van Vliet A.H.M."/>
            <person name="Stringer S.C."/>
            <person name="Carter A.T."/>
            <person name="Peck M.W."/>
        </authorList>
    </citation>
    <scope>NUCLEOTIDE SEQUENCE [LARGE SCALE GENOMIC DNA]</scope>
    <source>
        <strain evidence="1 4">1605</strain>
        <strain evidence="2 3">CB-K-33E</strain>
    </source>
</reference>
<name>A0A0M1LDW6_CLOBO</name>
<dbReference type="RefSeq" id="WP_053342792.1">
    <property type="nucleotide sequence ID" value="NZ_LFPA01000101.1"/>
</dbReference>